<dbReference type="EMBL" id="EU197055">
    <property type="protein sequence ID" value="ABY63116.1"/>
    <property type="molecule type" value="Genomic_DNA"/>
</dbReference>
<accession>B3FJF0</accession>
<protein>
    <submittedName>
        <fullName evidence="1">Uncharacterized protein</fullName>
    </submittedName>
</protein>
<dbReference type="Proteomes" id="UP000002421">
    <property type="component" value="Segment"/>
</dbReference>
<gene>
    <name evidence="1" type="ORF">201phi2-1p290</name>
</gene>
<organism evidence="1 2">
    <name type="scientific">Pseudomonas phage 201phi2-1</name>
    <name type="common">Pseudomonas chlororaphis phage 201phi2-1</name>
    <dbReference type="NCBI Taxonomy" id="198110"/>
    <lineage>
        <taxon>Viruses</taxon>
        <taxon>Duplodnaviria</taxon>
        <taxon>Heunggongvirae</taxon>
        <taxon>Uroviricota</taxon>
        <taxon>Caudoviricetes</taxon>
        <taxon>Chimalliviridae</taxon>
        <taxon>Serwervirus</taxon>
        <taxon>Serwervirus 201phi21</taxon>
    </lineage>
</organism>
<keyword evidence="2" id="KW-1185">Reference proteome</keyword>
<organismHost>
    <name type="scientific">Pseudomonas chlororaphis</name>
    <dbReference type="NCBI Taxonomy" id="587753"/>
</organismHost>
<dbReference type="KEGG" id="vg:6372507"/>
<evidence type="ECO:0000313" key="1">
    <source>
        <dbReference type="EMBL" id="ABY63116.1"/>
    </source>
</evidence>
<evidence type="ECO:0000313" key="2">
    <source>
        <dbReference type="Proteomes" id="UP000002421"/>
    </source>
</evidence>
<sequence>MAKVSPLLGRTKFDWGIRLGALVYEIGNWALNMGDEGTKRSSGSIMRNGYRFVYTSKKFGRHRTQATCISIYGRGKAYIFGSRNYSLDGVNCITSGVEVTDYKEMYKFLERRVYATFNAKIASEIMSEADSLYDVLTSR</sequence>
<dbReference type="RefSeq" id="YP_001957011.1">
    <property type="nucleotide sequence ID" value="NC_010821.1"/>
</dbReference>
<reference evidence="1 2" key="1">
    <citation type="journal article" date="2008" name="Virology">
        <title>Characterization of Pseudomonas chlororaphis myovirus 201varphi2-1 via genomic sequencing, mass spectrometry, and electron microscopy.</title>
        <authorList>
            <person name="Thomas J.A."/>
            <person name="Rolando M.R."/>
            <person name="Carroll C.A."/>
            <person name="Shen P.S."/>
            <person name="Belnap D.M."/>
            <person name="Weintraub S.T."/>
            <person name="Serwer P."/>
            <person name="Hardies S.C."/>
        </authorList>
    </citation>
    <scope>NUCLEOTIDE SEQUENCE</scope>
</reference>
<proteinExistence type="predicted"/>
<name>B3FJF0_BP201</name>